<evidence type="ECO:0000256" key="3">
    <source>
        <dbReference type="ARBA" id="ARBA00013044"/>
    </source>
</evidence>
<sequence>MSLLICHFVKIEEQRCIILQPQAHERYAILNDNVISVMKEHEFELREPNIIVSERFYGYLGHIVDRSNKLNHFHVFIKSAVKIGMFNDIEIYRIAELAFYLNCNPAKVFFCSEKSTTFIDSMRPLSDLGRLISNGLFYFGFDTKVSMFYNLSISFDRTRQNTFGRDFFTWNKGMLIPWRQISKNFQLWVAPIINGSIGMQSVQLSAKHVFDPNCGEYDTYRRLLKLKEGLSDENNDVFINGEVTIRVLLISRLSWAKAGARFLARGVNDEGFVGNFVETEQVIMCGKVISCFTQVRGSVPLFWSQSGMSVGSHKIDISLSKEVTKPAFYKHFQRLIKDYNDIMIVSLLNTRKDEGRLNSCFCQASKESGLNLNFTHLDYHAEFDTYVSESNWSRNTHIKAYIFKNMAHVSVLGEVDRVVCEQTGVIRTNCVDCLDRTNNFQAFLAILVLEKQLNLMGVFVTDVLGNRRFIDVVRTMWTINGNNCSKNYAGTDALEKNKLSVQSILKDTHTSIKRAIMSNFSDSRRHLAITKLCDINQPLYLFKKPYRIAGLSCLPNVIKTSSQLSHDILFELIKNIPNFTETKCLKLHVGSWNVAGGCERVLQQHIFTSKLQEWLLDSPKMSQSQSILHTPSHHFDDFDLIVVGLQEMVDLTATNILYNSDAQMNIWAQNLTELVCRDTKYVLITSIQLVGICLFVFSKETYLPYIQDVSTSVVKTGLGGTAGNKGGVAVSMTMYSSSFCFVCSHFAAGNTTNNLQQRNKDFEDIQQQLIFERDKKIYDHDYIIWLGDLNYRINEVYENVRLFINRNDFSALMSSDQLVNAMGTSQVFNGFKEGEIKFLPTYKYDFFSKSYDTSEKARIPAYTDRILWWQTDNIILKDTANVEMVYYGRTEHQASDHRPISSLFHISLRITDYMKFYKIYTDILKKSPFGQLTVEYELTIHQLTSNCLNDVVSELKKHIPNFNFYRFERNNILLTFAHIEDISKLPHKLNICGFELKLNIHQSVPLQELDRDVIEYIRKQSIASVNEPPSCSHGMRQSGLIDFSFPQITEHLLDSFDPIEKASTNSCEQEDLIDLMSFGDFSNNLFLNTHRPHSPHSWDTRSLVLEYPQYDKELNSSHQEAFLPAHSQDTNSRVSRLIQYDPFDISAHSGGADAYKSKSEERIFRNTNPFK</sequence>
<comment type="similarity">
    <text evidence="2">In the central section; belongs to the inositol 1,4,5-trisphosphate 5-phosphatase family.</text>
</comment>
<evidence type="ECO:0000256" key="2">
    <source>
        <dbReference type="ARBA" id="ARBA00009678"/>
    </source>
</evidence>
<protein>
    <recommendedName>
        <fullName evidence="3">phosphoinositide 5-phosphatase</fullName>
        <ecNumber evidence="3">3.1.3.36</ecNumber>
    </recommendedName>
</protein>
<keyword evidence="7" id="KW-1185">Reference proteome</keyword>
<dbReference type="PANTHER" id="PTHR11200:SF257">
    <property type="entry name" value="PHOSPHOINOSITIDE 5-PHOSPHATASE"/>
    <property type="match status" value="1"/>
</dbReference>
<evidence type="ECO:0000313" key="6">
    <source>
        <dbReference type="EMBL" id="KII67890.1"/>
    </source>
</evidence>
<comment type="caution">
    <text evidence="6">The sequence shown here is derived from an EMBL/GenBank/DDBJ whole genome shotgun (WGS) entry which is preliminary data.</text>
</comment>
<proteinExistence type="inferred from homology"/>
<dbReference type="GO" id="GO:0004439">
    <property type="term" value="F:phosphatidylinositol-4,5-bisphosphate 5-phosphatase activity"/>
    <property type="evidence" value="ECO:0007669"/>
    <property type="project" value="UniProtKB-EC"/>
</dbReference>
<dbReference type="InterPro" id="IPR036691">
    <property type="entry name" value="Endo/exonu/phosph_ase_sf"/>
</dbReference>
<dbReference type="GO" id="GO:0046856">
    <property type="term" value="P:phosphatidylinositol dephosphorylation"/>
    <property type="evidence" value="ECO:0007669"/>
    <property type="project" value="InterPro"/>
</dbReference>
<dbReference type="AlphaFoldDB" id="A0A0C2MUN4"/>
<evidence type="ECO:0000313" key="7">
    <source>
        <dbReference type="Proteomes" id="UP000031668"/>
    </source>
</evidence>
<name>A0A0C2MUN4_THEKT</name>
<feature type="domain" description="SAC" evidence="5">
    <location>
        <begin position="128"/>
        <end position="490"/>
    </location>
</feature>
<dbReference type="Gene3D" id="3.60.10.10">
    <property type="entry name" value="Endonuclease/exonuclease/phosphatase"/>
    <property type="match status" value="1"/>
</dbReference>
<dbReference type="EMBL" id="JWZT01003041">
    <property type="protein sequence ID" value="KII67890.1"/>
    <property type="molecule type" value="Genomic_DNA"/>
</dbReference>
<dbReference type="InterPro" id="IPR000300">
    <property type="entry name" value="IPPc"/>
</dbReference>
<accession>A0A0C2MUN4</accession>
<keyword evidence="4" id="KW-0378">Hydrolase</keyword>
<dbReference type="InterPro" id="IPR002013">
    <property type="entry name" value="SAC_dom"/>
</dbReference>
<dbReference type="PANTHER" id="PTHR11200">
    <property type="entry name" value="INOSITOL 5-PHOSPHATASE"/>
    <property type="match status" value="1"/>
</dbReference>
<dbReference type="Pfam" id="PF22669">
    <property type="entry name" value="Exo_endo_phos2"/>
    <property type="match status" value="1"/>
</dbReference>
<organism evidence="6 7">
    <name type="scientific">Thelohanellus kitauei</name>
    <name type="common">Myxosporean</name>
    <dbReference type="NCBI Taxonomy" id="669202"/>
    <lineage>
        <taxon>Eukaryota</taxon>
        <taxon>Metazoa</taxon>
        <taxon>Cnidaria</taxon>
        <taxon>Myxozoa</taxon>
        <taxon>Myxosporea</taxon>
        <taxon>Bivalvulida</taxon>
        <taxon>Platysporina</taxon>
        <taxon>Myxobolidae</taxon>
        <taxon>Thelohanellus</taxon>
    </lineage>
</organism>
<dbReference type="SMART" id="SM00128">
    <property type="entry name" value="IPPc"/>
    <property type="match status" value="1"/>
</dbReference>
<comment type="similarity">
    <text evidence="1">Belongs to the synaptojanin family.</text>
</comment>
<evidence type="ECO:0000259" key="5">
    <source>
        <dbReference type="PROSITE" id="PS50275"/>
    </source>
</evidence>
<dbReference type="Pfam" id="PF02383">
    <property type="entry name" value="Syja_N"/>
    <property type="match status" value="1"/>
</dbReference>
<dbReference type="SUPFAM" id="SSF56219">
    <property type="entry name" value="DNase I-like"/>
    <property type="match status" value="1"/>
</dbReference>
<dbReference type="OrthoDB" id="1925875at2759"/>
<dbReference type="InterPro" id="IPR046985">
    <property type="entry name" value="IP5"/>
</dbReference>
<dbReference type="Proteomes" id="UP000031668">
    <property type="component" value="Unassembled WGS sequence"/>
</dbReference>
<evidence type="ECO:0000256" key="1">
    <source>
        <dbReference type="ARBA" id="ARBA00008943"/>
    </source>
</evidence>
<dbReference type="EC" id="3.1.3.36" evidence="3"/>
<dbReference type="PROSITE" id="PS50275">
    <property type="entry name" value="SAC"/>
    <property type="match status" value="1"/>
</dbReference>
<evidence type="ECO:0000256" key="4">
    <source>
        <dbReference type="ARBA" id="ARBA00022801"/>
    </source>
</evidence>
<reference evidence="6 7" key="1">
    <citation type="journal article" date="2014" name="Genome Biol. Evol.">
        <title>The genome of the myxosporean Thelohanellus kitauei shows adaptations to nutrient acquisition within its fish host.</title>
        <authorList>
            <person name="Yang Y."/>
            <person name="Xiong J."/>
            <person name="Zhou Z."/>
            <person name="Huo F."/>
            <person name="Miao W."/>
            <person name="Ran C."/>
            <person name="Liu Y."/>
            <person name="Zhang J."/>
            <person name="Feng J."/>
            <person name="Wang M."/>
            <person name="Wang M."/>
            <person name="Wang L."/>
            <person name="Yao B."/>
        </authorList>
    </citation>
    <scope>NUCLEOTIDE SEQUENCE [LARGE SCALE GENOMIC DNA]</scope>
    <source>
        <strain evidence="6">Wuqing</strain>
    </source>
</reference>
<gene>
    <name evidence="6" type="ORF">RF11_13648</name>
</gene>